<dbReference type="PANTHER" id="PTHR15011">
    <property type="entry name" value="APOLIPOPROTEIN F"/>
    <property type="match status" value="1"/>
</dbReference>
<accession>A0A8J5ZZ05</accession>
<sequence length="542" mass="60225">MIQIVLLFCYTLLSPVTAFPRNVQKGSLDSQPSFTETDHPPNMLSDQIRLPDPKTCQYLLHTAPSLAPLPEYISRLALELALEEVGCSTEAHTLRLQLIRMGEKDTAETLIREIKKHSKEEGDGNTKVMPKDLGISIKEFRRVQRSVTLPEACQSDRGMVLYETAKLMIEFVDKLPSSELLTEFKNSAINVTQQCTEESWVSLQEQCERLIESPEIQNVSLPLEDQMYFLERSVTILVRIITTALKGKFLCFWFLPSPAYPVPDMCSLRHIVISVELLLCCLLLLPVDTISYGNQTNVLIHLPSSLGSWPTSSDPLSCQSLLPKSLSGFPHMAPLHKFLVGLPLLIALKETGCEDEARALQQQLYHQGGVKATQILTQHLQELQKGKSTRRGVSADALASALQLVAREQAGPERARRSLSINNCEQEQEQSVYNIVRMVPGVGTYYNLGTALYYASQNCTDKAKERGQDGVLDLGYDFLMSMAGVSGGPMGLWISAALKPAVKVGVQRLIQYYSEKETNTPGPETSQEGLGGTSHVEVMWKK</sequence>
<feature type="chain" id="PRO_5035319597" evidence="2">
    <location>
        <begin position="19"/>
        <end position="542"/>
    </location>
</feature>
<organism evidence="3 4">
    <name type="scientific">Galemys pyrenaicus</name>
    <name type="common">Iberian desman</name>
    <name type="synonym">Pyrenean desman</name>
    <dbReference type="NCBI Taxonomy" id="202257"/>
    <lineage>
        <taxon>Eukaryota</taxon>
        <taxon>Metazoa</taxon>
        <taxon>Chordata</taxon>
        <taxon>Craniata</taxon>
        <taxon>Vertebrata</taxon>
        <taxon>Euteleostomi</taxon>
        <taxon>Mammalia</taxon>
        <taxon>Eutheria</taxon>
        <taxon>Laurasiatheria</taxon>
        <taxon>Eulipotyphla</taxon>
        <taxon>Talpidae</taxon>
        <taxon>Galemys</taxon>
    </lineage>
</organism>
<dbReference type="PANTHER" id="PTHR15011:SF3">
    <property type="entry name" value="APOLIPOPROTEIN F"/>
    <property type="match status" value="1"/>
</dbReference>
<keyword evidence="4" id="KW-1185">Reference proteome</keyword>
<evidence type="ECO:0000313" key="3">
    <source>
        <dbReference type="EMBL" id="KAG8510256.1"/>
    </source>
</evidence>
<proteinExistence type="predicted"/>
<keyword evidence="2" id="KW-0732">Signal</keyword>
<dbReference type="GO" id="GO:0005615">
    <property type="term" value="C:extracellular space"/>
    <property type="evidence" value="ECO:0007669"/>
    <property type="project" value="TreeGrafter"/>
</dbReference>
<comment type="caution">
    <text evidence="3">The sequence shown here is derived from an EMBL/GenBank/DDBJ whole genome shotgun (WGS) entry which is preliminary data.</text>
</comment>
<dbReference type="OrthoDB" id="9895613at2759"/>
<name>A0A8J5ZZ05_GALPY</name>
<evidence type="ECO:0000256" key="1">
    <source>
        <dbReference type="SAM" id="MobiDB-lite"/>
    </source>
</evidence>
<reference evidence="3" key="1">
    <citation type="journal article" date="2021" name="Evol. Appl.">
        <title>The genome of the Pyrenean desman and the effects of bottlenecks and inbreeding on the genomic landscape of an endangered species.</title>
        <authorList>
            <person name="Escoda L."/>
            <person name="Castresana J."/>
        </authorList>
    </citation>
    <scope>NUCLEOTIDE SEQUENCE</scope>
    <source>
        <strain evidence="3">IBE-C5619</strain>
    </source>
</reference>
<dbReference type="Pfam" id="PF15148">
    <property type="entry name" value="Apolipo_F"/>
    <property type="match status" value="2"/>
</dbReference>
<dbReference type="GO" id="GO:0008203">
    <property type="term" value="P:cholesterol metabolic process"/>
    <property type="evidence" value="ECO:0007669"/>
    <property type="project" value="TreeGrafter"/>
</dbReference>
<evidence type="ECO:0000256" key="2">
    <source>
        <dbReference type="SAM" id="SignalP"/>
    </source>
</evidence>
<feature type="region of interest" description="Disordered" evidence="1">
    <location>
        <begin position="25"/>
        <end position="44"/>
    </location>
</feature>
<feature type="signal peptide" evidence="2">
    <location>
        <begin position="1"/>
        <end position="18"/>
    </location>
</feature>
<protein>
    <submittedName>
        <fullName evidence="3">Apolipoprotein F</fullName>
    </submittedName>
</protein>
<gene>
    <name evidence="3" type="ORF">J0S82_003422</name>
</gene>
<dbReference type="AlphaFoldDB" id="A0A8J5ZZ05"/>
<dbReference type="InterPro" id="IPR026114">
    <property type="entry name" value="APOF"/>
</dbReference>
<dbReference type="EMBL" id="JAGFMF010011883">
    <property type="protein sequence ID" value="KAG8510256.1"/>
    <property type="molecule type" value="Genomic_DNA"/>
</dbReference>
<dbReference type="Proteomes" id="UP000700334">
    <property type="component" value="Unassembled WGS sequence"/>
</dbReference>
<feature type="compositionally biased region" description="Polar residues" evidence="1">
    <location>
        <begin position="25"/>
        <end position="35"/>
    </location>
</feature>
<evidence type="ECO:0000313" key="4">
    <source>
        <dbReference type="Proteomes" id="UP000700334"/>
    </source>
</evidence>